<accession>A0A6S7ECN9</accession>
<evidence type="ECO:0000313" key="5">
    <source>
        <dbReference type="EMBL" id="CAB3906805.1"/>
    </source>
</evidence>
<dbReference type="PROSITE" id="PS50110">
    <property type="entry name" value="RESPONSE_REGULATORY"/>
    <property type="match status" value="1"/>
</dbReference>
<dbReference type="Gene3D" id="3.40.50.2300">
    <property type="match status" value="1"/>
</dbReference>
<dbReference type="EMBL" id="CADIKZ010000014">
    <property type="protein sequence ID" value="CAB3906805.1"/>
    <property type="molecule type" value="Genomic_DNA"/>
</dbReference>
<feature type="modified residue" description="4-aspartylphosphate" evidence="3">
    <location>
        <position position="56"/>
    </location>
</feature>
<keyword evidence="2" id="KW-0902">Two-component regulatory system</keyword>
<evidence type="ECO:0000256" key="1">
    <source>
        <dbReference type="ARBA" id="ARBA00022553"/>
    </source>
</evidence>
<evidence type="ECO:0000256" key="2">
    <source>
        <dbReference type="ARBA" id="ARBA00023012"/>
    </source>
</evidence>
<dbReference type="SMART" id="SM00448">
    <property type="entry name" value="REC"/>
    <property type="match status" value="1"/>
</dbReference>
<evidence type="ECO:0000256" key="3">
    <source>
        <dbReference type="PROSITE-ProRule" id="PRU00169"/>
    </source>
</evidence>
<keyword evidence="1 3" id="KW-0597">Phosphoprotein</keyword>
<dbReference type="InterPro" id="IPR050595">
    <property type="entry name" value="Bact_response_regulator"/>
</dbReference>
<sequence>MLNPTDLGLLIDDDELYVRTLQRSLSRRGLETRTATSIAEALRVAEEIRPAFALVDLRLGEDSGLTLIRPLRALRADMRILLVTGYASVATAVEAIKRGADDYLPKPATAPMILRTLGLVKPESVTIESTMTPLHRLEWEYIHQALHETGGNVSAAARLLGMHRRSLQRKLAKKPGPEREVLVD</sequence>
<dbReference type="CDD" id="cd17563">
    <property type="entry name" value="REC_RegA-like"/>
    <property type="match status" value="1"/>
</dbReference>
<evidence type="ECO:0000259" key="4">
    <source>
        <dbReference type="PROSITE" id="PS50110"/>
    </source>
</evidence>
<dbReference type="InterPro" id="IPR002197">
    <property type="entry name" value="HTH_Fis"/>
</dbReference>
<dbReference type="PANTHER" id="PTHR44591">
    <property type="entry name" value="STRESS RESPONSE REGULATOR PROTEIN 1"/>
    <property type="match status" value="1"/>
</dbReference>
<proteinExistence type="predicted"/>
<dbReference type="Pfam" id="PF00072">
    <property type="entry name" value="Response_reg"/>
    <property type="match status" value="1"/>
</dbReference>
<protein>
    <submittedName>
        <fullName evidence="5">Photosynthetic apparatus regulatory protein RegA</fullName>
    </submittedName>
</protein>
<dbReference type="RefSeq" id="WP_420809612.1">
    <property type="nucleotide sequence ID" value="NZ_CADIKZ010000014.1"/>
</dbReference>
<organism evidence="5 6">
    <name type="scientific">Achromobacter pulmonis</name>
    <dbReference type="NCBI Taxonomy" id="1389932"/>
    <lineage>
        <taxon>Bacteria</taxon>
        <taxon>Pseudomonadati</taxon>
        <taxon>Pseudomonadota</taxon>
        <taxon>Betaproteobacteria</taxon>
        <taxon>Burkholderiales</taxon>
        <taxon>Alcaligenaceae</taxon>
        <taxon>Achromobacter</taxon>
    </lineage>
</organism>
<dbReference type="Gene3D" id="1.10.10.60">
    <property type="entry name" value="Homeodomain-like"/>
    <property type="match status" value="1"/>
</dbReference>
<dbReference type="AlphaFoldDB" id="A0A6S7ECN9"/>
<dbReference type="Proteomes" id="UP000494203">
    <property type="component" value="Unassembled WGS sequence"/>
</dbReference>
<dbReference type="InterPro" id="IPR011006">
    <property type="entry name" value="CheY-like_superfamily"/>
</dbReference>
<dbReference type="PRINTS" id="PR01590">
    <property type="entry name" value="HTHFIS"/>
</dbReference>
<feature type="domain" description="Response regulatory" evidence="4">
    <location>
        <begin position="7"/>
        <end position="121"/>
    </location>
</feature>
<dbReference type="GO" id="GO:0043565">
    <property type="term" value="F:sequence-specific DNA binding"/>
    <property type="evidence" value="ECO:0007669"/>
    <property type="project" value="InterPro"/>
</dbReference>
<dbReference type="GO" id="GO:0000160">
    <property type="term" value="P:phosphorelay signal transduction system"/>
    <property type="evidence" value="ECO:0007669"/>
    <property type="project" value="UniProtKB-KW"/>
</dbReference>
<evidence type="ECO:0000313" key="6">
    <source>
        <dbReference type="Proteomes" id="UP000494203"/>
    </source>
</evidence>
<dbReference type="Pfam" id="PF02954">
    <property type="entry name" value="HTH_8"/>
    <property type="match status" value="1"/>
</dbReference>
<reference evidence="5 6" key="1">
    <citation type="submission" date="2020-04" db="EMBL/GenBank/DDBJ databases">
        <authorList>
            <person name="De Canck E."/>
        </authorList>
    </citation>
    <scope>NUCLEOTIDE SEQUENCE [LARGE SCALE GENOMIC DNA]</scope>
    <source>
        <strain evidence="5 6">LMG 26788</strain>
    </source>
</reference>
<gene>
    <name evidence="5" type="primary">regA</name>
    <name evidence="5" type="ORF">LMG26788_04576</name>
</gene>
<dbReference type="PANTHER" id="PTHR44591:SF14">
    <property type="entry name" value="PROTEIN PILG"/>
    <property type="match status" value="1"/>
</dbReference>
<name>A0A6S7ECN9_9BURK</name>
<dbReference type="SUPFAM" id="SSF52172">
    <property type="entry name" value="CheY-like"/>
    <property type="match status" value="1"/>
</dbReference>
<keyword evidence="6" id="KW-1185">Reference proteome</keyword>
<dbReference type="InterPro" id="IPR001789">
    <property type="entry name" value="Sig_transdc_resp-reg_receiver"/>
</dbReference>